<gene>
    <name evidence="1" type="ORF">ECPE_LOCUS18065</name>
</gene>
<protein>
    <submittedName>
        <fullName evidence="3">Reverse transcriptase domain-containing protein</fullName>
    </submittedName>
</protein>
<dbReference type="PANTHER" id="PTHR21301">
    <property type="entry name" value="REVERSE TRANSCRIPTASE"/>
    <property type="match status" value="1"/>
</dbReference>
<dbReference type="WBParaSite" id="ECPE_0001811401-mRNA-1">
    <property type="protein sequence ID" value="ECPE_0001811401-mRNA-1"/>
    <property type="gene ID" value="ECPE_0001811401"/>
</dbReference>
<reference evidence="3" key="1">
    <citation type="submission" date="2016-06" db="UniProtKB">
        <authorList>
            <consortium name="WormBaseParasite"/>
        </authorList>
    </citation>
    <scope>IDENTIFICATION</scope>
</reference>
<evidence type="ECO:0000313" key="2">
    <source>
        <dbReference type="Proteomes" id="UP000272942"/>
    </source>
</evidence>
<evidence type="ECO:0000313" key="1">
    <source>
        <dbReference type="EMBL" id="VDP95503.1"/>
    </source>
</evidence>
<name>A0A183BFT0_9TREM</name>
<proteinExistence type="predicted"/>
<reference evidence="1 2" key="2">
    <citation type="submission" date="2018-11" db="EMBL/GenBank/DDBJ databases">
        <authorList>
            <consortium name="Pathogen Informatics"/>
        </authorList>
    </citation>
    <scope>NUCLEOTIDE SEQUENCE [LARGE SCALE GENOMIC DNA]</scope>
    <source>
        <strain evidence="1 2">Egypt</strain>
    </source>
</reference>
<evidence type="ECO:0000313" key="3">
    <source>
        <dbReference type="WBParaSite" id="ECPE_0001811401-mRNA-1"/>
    </source>
</evidence>
<dbReference type="OrthoDB" id="10029313at2759"/>
<accession>A0A183BFT0</accession>
<organism evidence="3">
    <name type="scientific">Echinostoma caproni</name>
    <dbReference type="NCBI Taxonomy" id="27848"/>
    <lineage>
        <taxon>Eukaryota</taxon>
        <taxon>Metazoa</taxon>
        <taxon>Spiralia</taxon>
        <taxon>Lophotrochozoa</taxon>
        <taxon>Platyhelminthes</taxon>
        <taxon>Trematoda</taxon>
        <taxon>Digenea</taxon>
        <taxon>Plagiorchiida</taxon>
        <taxon>Echinostomata</taxon>
        <taxon>Echinostomatoidea</taxon>
        <taxon>Echinostomatidae</taxon>
        <taxon>Echinostoma</taxon>
    </lineage>
</organism>
<dbReference type="PANTHER" id="PTHR21301:SF10">
    <property type="entry name" value="REVERSE TRANSCRIPTASE DOMAIN-CONTAINING PROTEIN"/>
    <property type="match status" value="1"/>
</dbReference>
<dbReference type="AlphaFoldDB" id="A0A183BFT0"/>
<dbReference type="Proteomes" id="UP000272942">
    <property type="component" value="Unassembled WGS sequence"/>
</dbReference>
<keyword evidence="2" id="KW-1185">Reference proteome</keyword>
<sequence length="107" mass="11996">MNNVDKPTEGPIPRFYGLPKVHKPDVPLRLIVASTTAPNYNLPSYLFQLLRLSLPANQNDAKSPTTFLERIKGLTIEPDEVVVSFDVTSLFTNIPKQIVIESIQHLL</sequence>
<dbReference type="EMBL" id="UZAN01074251">
    <property type="protein sequence ID" value="VDP95503.1"/>
    <property type="molecule type" value="Genomic_DNA"/>
</dbReference>